<evidence type="ECO:0000313" key="2">
    <source>
        <dbReference type="Proteomes" id="UP001497680"/>
    </source>
</evidence>
<dbReference type="Proteomes" id="UP001497680">
    <property type="component" value="Unassembled WGS sequence"/>
</dbReference>
<comment type="caution">
    <text evidence="1">The sequence shown here is derived from an EMBL/GenBank/DDBJ whole genome shotgun (WGS) entry which is preliminary data.</text>
</comment>
<protein>
    <submittedName>
        <fullName evidence="1">Serine hydrolase FSH</fullName>
    </submittedName>
</protein>
<proteinExistence type="predicted"/>
<organism evidence="1 2">
    <name type="scientific">Hypoxylon rubiginosum</name>
    <dbReference type="NCBI Taxonomy" id="110542"/>
    <lineage>
        <taxon>Eukaryota</taxon>
        <taxon>Fungi</taxon>
        <taxon>Dikarya</taxon>
        <taxon>Ascomycota</taxon>
        <taxon>Pezizomycotina</taxon>
        <taxon>Sordariomycetes</taxon>
        <taxon>Xylariomycetidae</taxon>
        <taxon>Xylariales</taxon>
        <taxon>Hypoxylaceae</taxon>
        <taxon>Hypoxylon</taxon>
    </lineage>
</organism>
<evidence type="ECO:0000313" key="1">
    <source>
        <dbReference type="EMBL" id="KAI6085555.1"/>
    </source>
</evidence>
<keyword evidence="2" id="KW-1185">Reference proteome</keyword>
<accession>A0ACC0CZM8</accession>
<keyword evidence="1" id="KW-0378">Hydrolase</keyword>
<dbReference type="EMBL" id="MU394324">
    <property type="protein sequence ID" value="KAI6085555.1"/>
    <property type="molecule type" value="Genomic_DNA"/>
</dbReference>
<gene>
    <name evidence="1" type="ORF">F4821DRAFT_240475</name>
</gene>
<sequence length="242" mass="26813">MLSSISKFLHRNLSTVNLIIDTMRFLCLHGMGTSAQIFETQTSPLRQALGKNHDFEFYEGEYEVPAAPGIDQVFNCETYKAWYGPSLGASTHRKALELIRDVIDEDGPFDGCIGFSQGAALLGSFLLSYQALDRFAPPPFRLAIFICGSSALSVSEADGSWARISPQELEGKNKRIRIPTVHIYGRKDPAYLESLNLKDMCDPRNRLEYTHGSGHDIPRGVAVTGDMARVIQKGIERAMCGH</sequence>
<reference evidence="1 2" key="1">
    <citation type="journal article" date="2022" name="New Phytol.">
        <title>Ecological generalism drives hyperdiversity of secondary metabolite gene clusters in xylarialean endophytes.</title>
        <authorList>
            <person name="Franco M.E.E."/>
            <person name="Wisecaver J.H."/>
            <person name="Arnold A.E."/>
            <person name="Ju Y.M."/>
            <person name="Slot J.C."/>
            <person name="Ahrendt S."/>
            <person name="Moore L.P."/>
            <person name="Eastman K.E."/>
            <person name="Scott K."/>
            <person name="Konkel Z."/>
            <person name="Mondo S.J."/>
            <person name="Kuo A."/>
            <person name="Hayes R.D."/>
            <person name="Haridas S."/>
            <person name="Andreopoulos B."/>
            <person name="Riley R."/>
            <person name="LaButti K."/>
            <person name="Pangilinan J."/>
            <person name="Lipzen A."/>
            <person name="Amirebrahimi M."/>
            <person name="Yan J."/>
            <person name="Adam C."/>
            <person name="Keymanesh K."/>
            <person name="Ng V."/>
            <person name="Louie K."/>
            <person name="Northen T."/>
            <person name="Drula E."/>
            <person name="Henrissat B."/>
            <person name="Hsieh H.M."/>
            <person name="Youens-Clark K."/>
            <person name="Lutzoni F."/>
            <person name="Miadlikowska J."/>
            <person name="Eastwood D.C."/>
            <person name="Hamelin R.C."/>
            <person name="Grigoriev I.V."/>
            <person name="U'Ren J.M."/>
        </authorList>
    </citation>
    <scope>NUCLEOTIDE SEQUENCE [LARGE SCALE GENOMIC DNA]</scope>
    <source>
        <strain evidence="1 2">ER1909</strain>
    </source>
</reference>
<name>A0ACC0CZM8_9PEZI</name>